<dbReference type="InterPro" id="IPR036875">
    <property type="entry name" value="Znf_CCHC_sf"/>
</dbReference>
<evidence type="ECO:0000313" key="2">
    <source>
        <dbReference type="EMBL" id="GJT77289.1"/>
    </source>
</evidence>
<dbReference type="EMBL" id="BQNB010018699">
    <property type="protein sequence ID" value="GJT77289.1"/>
    <property type="molecule type" value="Genomic_DNA"/>
</dbReference>
<organism evidence="2 3">
    <name type="scientific">Tanacetum coccineum</name>
    <dbReference type="NCBI Taxonomy" id="301880"/>
    <lineage>
        <taxon>Eukaryota</taxon>
        <taxon>Viridiplantae</taxon>
        <taxon>Streptophyta</taxon>
        <taxon>Embryophyta</taxon>
        <taxon>Tracheophyta</taxon>
        <taxon>Spermatophyta</taxon>
        <taxon>Magnoliopsida</taxon>
        <taxon>eudicotyledons</taxon>
        <taxon>Gunneridae</taxon>
        <taxon>Pentapetalae</taxon>
        <taxon>asterids</taxon>
        <taxon>campanulids</taxon>
        <taxon>Asterales</taxon>
        <taxon>Asteraceae</taxon>
        <taxon>Asteroideae</taxon>
        <taxon>Anthemideae</taxon>
        <taxon>Anthemidinae</taxon>
        <taxon>Tanacetum</taxon>
    </lineage>
</organism>
<evidence type="ECO:0000259" key="1">
    <source>
        <dbReference type="Pfam" id="PF00098"/>
    </source>
</evidence>
<comment type="caution">
    <text evidence="2">The sequence shown here is derived from an EMBL/GenBank/DDBJ whole genome shotgun (WGS) entry which is preliminary data.</text>
</comment>
<dbReference type="SUPFAM" id="SSF57756">
    <property type="entry name" value="Retrovirus zinc finger-like domains"/>
    <property type="match status" value="1"/>
</dbReference>
<reference evidence="2" key="1">
    <citation type="journal article" date="2022" name="Int. J. Mol. Sci.">
        <title>Draft Genome of Tanacetum Coccineum: Genomic Comparison of Closely Related Tanacetum-Family Plants.</title>
        <authorList>
            <person name="Yamashiro T."/>
            <person name="Shiraishi A."/>
            <person name="Nakayama K."/>
            <person name="Satake H."/>
        </authorList>
    </citation>
    <scope>NUCLEOTIDE SEQUENCE</scope>
</reference>
<dbReference type="Proteomes" id="UP001151760">
    <property type="component" value="Unassembled WGS sequence"/>
</dbReference>
<dbReference type="Pfam" id="PF00098">
    <property type="entry name" value="zf-CCHC"/>
    <property type="match status" value="1"/>
</dbReference>
<dbReference type="PANTHER" id="PTHR11439:SF496">
    <property type="entry name" value="RNA-DIRECTED DNA POLYMERASE"/>
    <property type="match status" value="1"/>
</dbReference>
<proteinExistence type="predicted"/>
<dbReference type="PANTHER" id="PTHR11439">
    <property type="entry name" value="GAG-POL-RELATED RETROTRANSPOSON"/>
    <property type="match status" value="1"/>
</dbReference>
<keyword evidence="3" id="KW-1185">Reference proteome</keyword>
<reference evidence="2" key="2">
    <citation type="submission" date="2022-01" db="EMBL/GenBank/DDBJ databases">
        <authorList>
            <person name="Yamashiro T."/>
            <person name="Shiraishi A."/>
            <person name="Satake H."/>
            <person name="Nakayama K."/>
        </authorList>
    </citation>
    <scope>NUCLEOTIDE SEQUENCE</scope>
</reference>
<dbReference type="InterPro" id="IPR001878">
    <property type="entry name" value="Znf_CCHC"/>
</dbReference>
<accession>A0ABQ5GP97</accession>
<gene>
    <name evidence="2" type="ORF">Tco_1044014</name>
</gene>
<protein>
    <submittedName>
        <fullName evidence="2">Zinc finger, CCHC-type containing protein</fullName>
    </submittedName>
</protein>
<dbReference type="CDD" id="cd09272">
    <property type="entry name" value="RNase_HI_RT_Ty1"/>
    <property type="match status" value="1"/>
</dbReference>
<feature type="domain" description="CCHC-type" evidence="1">
    <location>
        <begin position="151"/>
        <end position="165"/>
    </location>
</feature>
<evidence type="ECO:0000313" key="3">
    <source>
        <dbReference type="Proteomes" id="UP001151760"/>
    </source>
</evidence>
<sequence>MSLFFYSKTVLGEFAKQGGWSVSKLLYLEDEELLGHLERLGYAMPNELGVSLILNSLKKDYDQFVQNYNMHSMGKTLAELHAMLKLHEKGILKKAETPAVLAIREGKIQKDKKKLQGAKGNAKGKNKLAYAPKTKIPPPTKRDNPANDLICHHCKEVGHWRRNCSSYHAELKKRKNACVASTSGIFTIELYAFSNNNWVYDAGCGTQICNTSQGLRESRKLKHGALSLYMGNGIRAAVEAIKSFDLIIPSGLIIVLNNCHFAPTIIRGVVSISILVNNGYIHTFMNYGISVSKDNVFYFNAILRDGIYGIDMHNLYPNVSSNYNVSNKRATHGLDFAIGLLRTASIRESGTSVLEDLKALSWKTCQEGEAAYILGIKIMRDRSMQLIALSQSAYLEKFLKKFRMENSKKGYTPMMKKPDYRKSQGAKTPAKVQRMQRVPYASAIGSIMNTKDMVLVYGVKPEDELKVSCYADASFQTNKDDTKSKTGYVFVLNGGAVDWKSAKQSTTAMSSTEVMYIVVAEASMEAVWMRKFIDGLGGVMPSNKRPIEMLCDNELALAIASDPEILKGARHFQRKYHYIREVIQEGEILLKKVHADENVADPFTKPVPFSKHFEHAMVIGVVPVINDMGILLRQGKCECLAVFQRIRKDDSASFACYSMRLNIGYITV</sequence>
<name>A0ABQ5GP97_9ASTR</name>